<feature type="transmembrane region" description="Helical" evidence="7">
    <location>
        <begin position="6"/>
        <end position="22"/>
    </location>
</feature>
<evidence type="ECO:0000313" key="9">
    <source>
        <dbReference type="EMBL" id="MBN8198754.1"/>
    </source>
</evidence>
<name>A0A8I1MCJ9_9PROT</name>
<keyword evidence="3 7" id="KW-1133">Transmembrane helix</keyword>
<evidence type="ECO:0000256" key="5">
    <source>
        <dbReference type="ARBA" id="ARBA00038105"/>
    </source>
</evidence>
<dbReference type="PANTHER" id="PTHR12763">
    <property type="match status" value="1"/>
</dbReference>
<evidence type="ECO:0000256" key="7">
    <source>
        <dbReference type="SAM" id="Phobius"/>
    </source>
</evidence>
<feature type="compositionally biased region" description="Polar residues" evidence="6">
    <location>
        <begin position="206"/>
        <end position="219"/>
    </location>
</feature>
<feature type="region of interest" description="Disordered" evidence="6">
    <location>
        <begin position="183"/>
        <end position="221"/>
    </location>
</feature>
<dbReference type="CDD" id="cd06257">
    <property type="entry name" value="DnaJ"/>
    <property type="match status" value="1"/>
</dbReference>
<dbReference type="EMBL" id="JAEKJW010000004">
    <property type="protein sequence ID" value="MBN8198754.1"/>
    <property type="molecule type" value="Genomic_DNA"/>
</dbReference>
<evidence type="ECO:0000256" key="1">
    <source>
        <dbReference type="ARBA" id="ARBA00004167"/>
    </source>
</evidence>
<dbReference type="GO" id="GO:0016020">
    <property type="term" value="C:membrane"/>
    <property type="evidence" value="ECO:0007669"/>
    <property type="project" value="UniProtKB-SubCell"/>
</dbReference>
<sequence>MQWVLIGIAVFVAIGFLIRWLAEVEPKDVRKIGLFLIVGLLVLLAIWLLLTGKIAAMSAALAVTMPFLVRMMKLGFLWPLFRRVFAHYRRRARPGQMGGGSASTGGVGGISEIRTEILHMLLDLETGQMKGTVLTGSFAGKDLDSLGVDDLQLLFVDCCRATDQSRTVLEAYFDRRPDCSGWREWPQRDHGDHDAHFRGNDRNNGKRSQGNNESASTADMTADEARRILGVGANATRAEINRAYKIQIKAVHPDHGGSDYLAAQINTARSLLLRLCKD</sequence>
<feature type="compositionally biased region" description="Basic and acidic residues" evidence="6">
    <location>
        <begin position="185"/>
        <end position="204"/>
    </location>
</feature>
<dbReference type="Gene3D" id="1.10.287.110">
    <property type="entry name" value="DnaJ domain"/>
    <property type="match status" value="1"/>
</dbReference>
<dbReference type="InterPro" id="IPR036869">
    <property type="entry name" value="J_dom_sf"/>
</dbReference>
<evidence type="ECO:0000313" key="10">
    <source>
        <dbReference type="Proteomes" id="UP000664405"/>
    </source>
</evidence>
<feature type="transmembrane region" description="Helical" evidence="7">
    <location>
        <begin position="34"/>
        <end position="50"/>
    </location>
</feature>
<comment type="caution">
    <text evidence="9">The sequence shown here is derived from an EMBL/GenBank/DDBJ whole genome shotgun (WGS) entry which is preliminary data.</text>
</comment>
<evidence type="ECO:0000259" key="8">
    <source>
        <dbReference type="SMART" id="SM00271"/>
    </source>
</evidence>
<keyword evidence="2 7" id="KW-0812">Transmembrane</keyword>
<keyword evidence="4 7" id="KW-0472">Membrane</keyword>
<evidence type="ECO:0000256" key="2">
    <source>
        <dbReference type="ARBA" id="ARBA00022692"/>
    </source>
</evidence>
<accession>A0A8I1MCJ9</accession>
<dbReference type="AlphaFoldDB" id="A0A8I1MCJ9"/>
<feature type="domain" description="J" evidence="8">
    <location>
        <begin position="223"/>
        <end position="277"/>
    </location>
</feature>
<comment type="similarity">
    <text evidence="5">Belongs to the TIM14 family.</text>
</comment>
<dbReference type="PANTHER" id="PTHR12763:SF28">
    <property type="entry name" value="GEO10507P1-RELATED"/>
    <property type="match status" value="1"/>
</dbReference>
<comment type="subcellular location">
    <subcellularLocation>
        <location evidence="1">Membrane</location>
        <topology evidence="1">Single-pass membrane protein</topology>
    </subcellularLocation>
</comment>
<protein>
    <submittedName>
        <fullName evidence="9">Molecular chaperone DnaJ</fullName>
    </submittedName>
</protein>
<dbReference type="InterPro" id="IPR001623">
    <property type="entry name" value="DnaJ_domain"/>
</dbReference>
<proteinExistence type="inferred from homology"/>
<organism evidence="9 10">
    <name type="scientific">Thalassospira povalilytica</name>
    <dbReference type="NCBI Taxonomy" id="732237"/>
    <lineage>
        <taxon>Bacteria</taxon>
        <taxon>Pseudomonadati</taxon>
        <taxon>Pseudomonadota</taxon>
        <taxon>Alphaproteobacteria</taxon>
        <taxon>Rhodospirillales</taxon>
        <taxon>Thalassospiraceae</taxon>
        <taxon>Thalassospira</taxon>
    </lineage>
</organism>
<reference evidence="9" key="1">
    <citation type="submission" date="2020-12" db="EMBL/GenBank/DDBJ databases">
        <title>Oil enriched cultivation method for isolating marine PHA-producing bacteria.</title>
        <authorList>
            <person name="Zheng W."/>
            <person name="Yu S."/>
            <person name="Huang Y."/>
        </authorList>
    </citation>
    <scope>NUCLEOTIDE SEQUENCE</scope>
    <source>
        <strain evidence="9">SY-2-3</strain>
    </source>
</reference>
<dbReference type="SUPFAM" id="SSF46565">
    <property type="entry name" value="Chaperone J-domain"/>
    <property type="match status" value="1"/>
</dbReference>
<evidence type="ECO:0000256" key="4">
    <source>
        <dbReference type="ARBA" id="ARBA00023136"/>
    </source>
</evidence>
<evidence type="ECO:0000256" key="3">
    <source>
        <dbReference type="ARBA" id="ARBA00022989"/>
    </source>
</evidence>
<dbReference type="RefSeq" id="WP_206928449.1">
    <property type="nucleotide sequence ID" value="NZ_JAEKJW010000004.1"/>
</dbReference>
<dbReference type="SMART" id="SM00271">
    <property type="entry name" value="DnaJ"/>
    <property type="match status" value="1"/>
</dbReference>
<gene>
    <name evidence="9" type="ORF">JF547_19975</name>
</gene>
<dbReference type="Proteomes" id="UP000664405">
    <property type="component" value="Unassembled WGS sequence"/>
</dbReference>
<evidence type="ECO:0000256" key="6">
    <source>
        <dbReference type="SAM" id="MobiDB-lite"/>
    </source>
</evidence>
<feature type="transmembrane region" description="Helical" evidence="7">
    <location>
        <begin position="56"/>
        <end position="81"/>
    </location>
</feature>